<dbReference type="PANTHER" id="PTHR36978:SF4">
    <property type="entry name" value="P-LOOP CONTAINING NUCLEOSIDE TRIPHOSPHATE HYDROLASE PROTEIN"/>
    <property type="match status" value="1"/>
</dbReference>
<dbReference type="OrthoDB" id="3348095at2759"/>
<dbReference type="STRING" id="1353952.A0A165CY97"/>
<keyword evidence="1" id="KW-0812">Transmembrane</keyword>
<dbReference type="SUPFAM" id="SSF52540">
    <property type="entry name" value="P-loop containing nucleoside triphosphate hydrolases"/>
    <property type="match status" value="1"/>
</dbReference>
<evidence type="ECO:0000256" key="1">
    <source>
        <dbReference type="SAM" id="Phobius"/>
    </source>
</evidence>
<reference evidence="2 3" key="1">
    <citation type="journal article" date="2016" name="Mol. Biol. Evol.">
        <title>Comparative Genomics of Early-Diverging Mushroom-Forming Fungi Provides Insights into the Origins of Lignocellulose Decay Capabilities.</title>
        <authorList>
            <person name="Nagy L.G."/>
            <person name="Riley R."/>
            <person name="Tritt A."/>
            <person name="Adam C."/>
            <person name="Daum C."/>
            <person name="Floudas D."/>
            <person name="Sun H."/>
            <person name="Yadav J.S."/>
            <person name="Pangilinan J."/>
            <person name="Larsson K.H."/>
            <person name="Matsuura K."/>
            <person name="Barry K."/>
            <person name="Labutti K."/>
            <person name="Kuo R."/>
            <person name="Ohm R.A."/>
            <person name="Bhattacharya S.S."/>
            <person name="Shirouzu T."/>
            <person name="Yoshinaga Y."/>
            <person name="Martin F.M."/>
            <person name="Grigoriev I.V."/>
            <person name="Hibbett D.S."/>
        </authorList>
    </citation>
    <scope>NUCLEOTIDE SEQUENCE [LARGE SCALE GENOMIC DNA]</scope>
    <source>
        <strain evidence="2 3">HHB12733</strain>
    </source>
</reference>
<dbReference type="PANTHER" id="PTHR36978">
    <property type="entry name" value="P-LOOP CONTAINING NUCLEOTIDE TRIPHOSPHATE HYDROLASE"/>
    <property type="match status" value="1"/>
</dbReference>
<dbReference type="Proteomes" id="UP000076842">
    <property type="component" value="Unassembled WGS sequence"/>
</dbReference>
<sequence length="269" mass="30295">MAPFTNNTLVQYDAKASNDVTELEVIGAGLCRSGTSSLQAALTILGFGPCHHMASLFEAPERSIAFLAALKGKPTDFRALMAGFRATVDEPTCDFVAELRAAFPKAKVVLSLRDSPEVWWHSCSTTVYRMYYTSYQILVFPIPFLRYQYQVVNAIVDLKWFGRHGFRDGPGVYVQQRKYIRSIVPKEQLLEFNVKEGWEPLCKFLGVPVPDVPFPRTNDTAMINANIRMAKLMGLAAWTGIFAVLGGTYYWTVQQEGWRTIANLLPKFF</sequence>
<dbReference type="AlphaFoldDB" id="A0A165CY97"/>
<evidence type="ECO:0000313" key="2">
    <source>
        <dbReference type="EMBL" id="KZT51668.1"/>
    </source>
</evidence>
<dbReference type="Gene3D" id="3.40.50.300">
    <property type="entry name" value="P-loop containing nucleotide triphosphate hydrolases"/>
    <property type="match status" value="1"/>
</dbReference>
<evidence type="ECO:0008006" key="4">
    <source>
        <dbReference type="Google" id="ProtNLM"/>
    </source>
</evidence>
<dbReference type="EMBL" id="KV424096">
    <property type="protein sequence ID" value="KZT51668.1"/>
    <property type="molecule type" value="Genomic_DNA"/>
</dbReference>
<keyword evidence="3" id="KW-1185">Reference proteome</keyword>
<proteinExistence type="predicted"/>
<name>A0A165CY97_9BASI</name>
<gene>
    <name evidence="2" type="ORF">CALCODRAFT_521221</name>
</gene>
<keyword evidence="1" id="KW-1133">Transmembrane helix</keyword>
<keyword evidence="1" id="KW-0472">Membrane</keyword>
<feature type="transmembrane region" description="Helical" evidence="1">
    <location>
        <begin position="232"/>
        <end position="251"/>
    </location>
</feature>
<accession>A0A165CY97</accession>
<evidence type="ECO:0000313" key="3">
    <source>
        <dbReference type="Proteomes" id="UP000076842"/>
    </source>
</evidence>
<protein>
    <recommendedName>
        <fullName evidence="4">NAD dependent epimerase/dehydratase</fullName>
    </recommendedName>
</protein>
<dbReference type="InParanoid" id="A0A165CY97"/>
<organism evidence="2 3">
    <name type="scientific">Calocera cornea HHB12733</name>
    <dbReference type="NCBI Taxonomy" id="1353952"/>
    <lineage>
        <taxon>Eukaryota</taxon>
        <taxon>Fungi</taxon>
        <taxon>Dikarya</taxon>
        <taxon>Basidiomycota</taxon>
        <taxon>Agaricomycotina</taxon>
        <taxon>Dacrymycetes</taxon>
        <taxon>Dacrymycetales</taxon>
        <taxon>Dacrymycetaceae</taxon>
        <taxon>Calocera</taxon>
    </lineage>
</organism>
<dbReference type="InterPro" id="IPR027417">
    <property type="entry name" value="P-loop_NTPase"/>
</dbReference>
<dbReference type="Pfam" id="PF17784">
    <property type="entry name" value="Sulfotransfer_4"/>
    <property type="match status" value="1"/>
</dbReference>
<dbReference type="InterPro" id="IPR040632">
    <property type="entry name" value="Sulfotransfer_4"/>
</dbReference>